<evidence type="ECO:0000259" key="7">
    <source>
        <dbReference type="PROSITE" id="PS50863"/>
    </source>
</evidence>
<dbReference type="EMBL" id="JACEFO010001677">
    <property type="protein sequence ID" value="KAF8722135.1"/>
    <property type="molecule type" value="Genomic_DNA"/>
</dbReference>
<feature type="compositionally biased region" description="Low complexity" evidence="6">
    <location>
        <begin position="229"/>
        <end position="244"/>
    </location>
</feature>
<dbReference type="PROSITE" id="PS50863">
    <property type="entry name" value="B3"/>
    <property type="match status" value="1"/>
</dbReference>
<evidence type="ECO:0000313" key="8">
    <source>
        <dbReference type="EMBL" id="KAF8722135.1"/>
    </source>
</evidence>
<dbReference type="PANTHER" id="PTHR31391:SF106">
    <property type="entry name" value="B3 DOMAIN-CONTAINING PROTEIN OS01G0723500"/>
    <property type="match status" value="1"/>
</dbReference>
<keyword evidence="2" id="KW-0805">Transcription regulation</keyword>
<evidence type="ECO:0000313" key="9">
    <source>
        <dbReference type="Proteomes" id="UP000636709"/>
    </source>
</evidence>
<name>A0A835CA90_9POAL</name>
<dbReference type="Gene3D" id="2.40.330.10">
    <property type="entry name" value="DNA-binding pseudobarrel domain"/>
    <property type="match status" value="1"/>
</dbReference>
<dbReference type="InterPro" id="IPR003340">
    <property type="entry name" value="B3_DNA-bd"/>
</dbReference>
<dbReference type="Pfam" id="PF02362">
    <property type="entry name" value="B3"/>
    <property type="match status" value="1"/>
</dbReference>
<dbReference type="InterPro" id="IPR015300">
    <property type="entry name" value="DNA-bd_pseudobarrel_sf"/>
</dbReference>
<evidence type="ECO:0000256" key="6">
    <source>
        <dbReference type="SAM" id="MobiDB-lite"/>
    </source>
</evidence>
<sequence length="425" mass="47002">MRPMGNSKNEGLVMNREDVVLGSTGSSCSTAELGNTVFEQNGGTSDRMKNSIANHDNEINEHASVGCKNTEVKSASAKENKTVVGADKNKYPSAGSVRSSTNKFEVHGDSNNNIIDSLMPEREKEEIRFQPDCRDIYVLPQRNMAATVSQLSTMQNDAVDKVMPHSPNGSCEEVLPYPGIKSIPTVRERSVDSVDTSSTSQHGTTEASENSERFTKCQKGGSHRRGKTSKMVSASSSSDESGEYIPSENVYLESDALKSPLGADYVLSYRTYLSEEQKKKVMMLIQEIQPDFTVYIATMRKTTVQPPGPYLGITKEYALAYFPDKTTKVTLEMPGKSKKWHPKFYKEDKSRKNFLMGQWLDFVRDNHVQEGDIVVLSPTKDGKRSIFAVYLLHETAINSRGGSGAKLASQVHIEEELTTGTIAKH</sequence>
<organism evidence="8 9">
    <name type="scientific">Digitaria exilis</name>
    <dbReference type="NCBI Taxonomy" id="1010633"/>
    <lineage>
        <taxon>Eukaryota</taxon>
        <taxon>Viridiplantae</taxon>
        <taxon>Streptophyta</taxon>
        <taxon>Embryophyta</taxon>
        <taxon>Tracheophyta</taxon>
        <taxon>Spermatophyta</taxon>
        <taxon>Magnoliopsida</taxon>
        <taxon>Liliopsida</taxon>
        <taxon>Poales</taxon>
        <taxon>Poaceae</taxon>
        <taxon>PACMAD clade</taxon>
        <taxon>Panicoideae</taxon>
        <taxon>Panicodae</taxon>
        <taxon>Paniceae</taxon>
        <taxon>Anthephorinae</taxon>
        <taxon>Digitaria</taxon>
    </lineage>
</organism>
<dbReference type="OrthoDB" id="611115at2759"/>
<reference evidence="8" key="1">
    <citation type="submission" date="2020-07" db="EMBL/GenBank/DDBJ databases">
        <title>Genome sequence and genetic diversity analysis of an under-domesticated orphan crop, white fonio (Digitaria exilis).</title>
        <authorList>
            <person name="Bennetzen J.L."/>
            <person name="Chen S."/>
            <person name="Ma X."/>
            <person name="Wang X."/>
            <person name="Yssel A.E.J."/>
            <person name="Chaluvadi S.R."/>
            <person name="Johnson M."/>
            <person name="Gangashetty P."/>
            <person name="Hamidou F."/>
            <person name="Sanogo M.D."/>
            <person name="Zwaenepoel A."/>
            <person name="Wallace J."/>
            <person name="Van De Peer Y."/>
            <person name="Van Deynze A."/>
        </authorList>
    </citation>
    <scope>NUCLEOTIDE SEQUENCE</scope>
    <source>
        <tissue evidence="8">Leaves</tissue>
    </source>
</reference>
<evidence type="ECO:0000256" key="3">
    <source>
        <dbReference type="ARBA" id="ARBA00023125"/>
    </source>
</evidence>
<dbReference type="AlphaFoldDB" id="A0A835CA90"/>
<proteinExistence type="predicted"/>
<comment type="subcellular location">
    <subcellularLocation>
        <location evidence="1">Nucleus</location>
    </subcellularLocation>
</comment>
<accession>A0A835CA90</accession>
<dbReference type="PANTHER" id="PTHR31391">
    <property type="entry name" value="B3 DOMAIN-CONTAINING PROTEIN OS11G0197600-RELATED"/>
    <property type="match status" value="1"/>
</dbReference>
<dbReference type="SUPFAM" id="SSF101936">
    <property type="entry name" value="DNA-binding pseudobarrel domain"/>
    <property type="match status" value="1"/>
</dbReference>
<feature type="compositionally biased region" description="Polar residues" evidence="6">
    <location>
        <begin position="96"/>
        <end position="105"/>
    </location>
</feature>
<dbReference type="InterPro" id="IPR044837">
    <property type="entry name" value="REM16-like"/>
</dbReference>
<dbReference type="CDD" id="cd10017">
    <property type="entry name" value="B3_DNA"/>
    <property type="match status" value="1"/>
</dbReference>
<feature type="domain" description="TF-B3" evidence="7">
    <location>
        <begin position="296"/>
        <end position="395"/>
    </location>
</feature>
<evidence type="ECO:0000256" key="1">
    <source>
        <dbReference type="ARBA" id="ARBA00004123"/>
    </source>
</evidence>
<dbReference type="Proteomes" id="UP000636709">
    <property type="component" value="Unassembled WGS sequence"/>
</dbReference>
<comment type="caution">
    <text evidence="8">The sequence shown here is derived from an EMBL/GenBank/DDBJ whole genome shotgun (WGS) entry which is preliminary data.</text>
</comment>
<evidence type="ECO:0000256" key="4">
    <source>
        <dbReference type="ARBA" id="ARBA00023163"/>
    </source>
</evidence>
<protein>
    <recommendedName>
        <fullName evidence="7">TF-B3 domain-containing protein</fullName>
    </recommendedName>
</protein>
<keyword evidence="5" id="KW-0539">Nucleus</keyword>
<dbReference type="GO" id="GO:0005634">
    <property type="term" value="C:nucleus"/>
    <property type="evidence" value="ECO:0007669"/>
    <property type="project" value="UniProtKB-SubCell"/>
</dbReference>
<keyword evidence="4" id="KW-0804">Transcription</keyword>
<evidence type="ECO:0000256" key="2">
    <source>
        <dbReference type="ARBA" id="ARBA00023015"/>
    </source>
</evidence>
<gene>
    <name evidence="8" type="ORF">HU200_022777</name>
</gene>
<evidence type="ECO:0000256" key="5">
    <source>
        <dbReference type="ARBA" id="ARBA00023242"/>
    </source>
</evidence>
<feature type="region of interest" description="Disordered" evidence="6">
    <location>
        <begin position="160"/>
        <end position="244"/>
    </location>
</feature>
<dbReference type="GO" id="GO:0003677">
    <property type="term" value="F:DNA binding"/>
    <property type="evidence" value="ECO:0007669"/>
    <property type="project" value="UniProtKB-KW"/>
</dbReference>
<keyword evidence="9" id="KW-1185">Reference proteome</keyword>
<keyword evidence="3" id="KW-0238">DNA-binding</keyword>
<feature type="region of interest" description="Disordered" evidence="6">
    <location>
        <begin position="85"/>
        <end position="105"/>
    </location>
</feature>